<sequence>MTAKEFDQKFDDGEDITEMLDLSKAKRPLSAQKKVSIELPIWMIELIDQEANRLGVTPQTIIQTFLAEHLAVNNPS</sequence>
<organism evidence="1 2">
    <name type="scientific">Halotia branconii CENA392</name>
    <dbReference type="NCBI Taxonomy" id="1539056"/>
    <lineage>
        <taxon>Bacteria</taxon>
        <taxon>Bacillati</taxon>
        <taxon>Cyanobacteriota</taxon>
        <taxon>Cyanophyceae</taxon>
        <taxon>Nostocales</taxon>
        <taxon>Nodulariaceae</taxon>
        <taxon>Halotia</taxon>
    </lineage>
</organism>
<proteinExistence type="predicted"/>
<protein>
    <submittedName>
        <fullName evidence="1">CopG family transcriptional regulator</fullName>
    </submittedName>
</protein>
<evidence type="ECO:0000313" key="1">
    <source>
        <dbReference type="EMBL" id="WGV27557.1"/>
    </source>
</evidence>
<reference evidence="1 2" key="1">
    <citation type="journal article" date="2023" name="Limnol Oceanogr Lett">
        <title>Environmental adaptations by the intertidal Antarctic cyanobacterium Halotia branconii CENA392 as revealed using long-read genome sequencing.</title>
        <authorList>
            <person name="Dextro R.B."/>
            <person name="Delbaje E."/>
            <person name="Freitas P.N.N."/>
            <person name="Geraldes V."/>
            <person name="Pinto E."/>
            <person name="Long P.F."/>
            <person name="Fiore M.F."/>
        </authorList>
    </citation>
    <scope>NUCLEOTIDE SEQUENCE [LARGE SCALE GENOMIC DNA]</scope>
    <source>
        <strain evidence="1 2">CENA392</strain>
    </source>
</reference>
<keyword evidence="2" id="KW-1185">Reference proteome</keyword>
<dbReference type="Pfam" id="PF12441">
    <property type="entry name" value="CopG_antitoxin"/>
    <property type="match status" value="1"/>
</dbReference>
<accession>A0AAJ6NVU8</accession>
<dbReference type="NCBIfam" id="NF047399">
    <property type="entry name" value="BrnA_antitoxin_add"/>
    <property type="match status" value="1"/>
</dbReference>
<dbReference type="Proteomes" id="UP001223520">
    <property type="component" value="Chromosome"/>
</dbReference>
<dbReference type="RefSeq" id="WP_281484796.1">
    <property type="nucleotide sequence ID" value="NZ_CP124543.1"/>
</dbReference>
<dbReference type="KEGG" id="hbq:QI031_08745"/>
<dbReference type="EMBL" id="CP124543">
    <property type="protein sequence ID" value="WGV27557.1"/>
    <property type="molecule type" value="Genomic_DNA"/>
</dbReference>
<name>A0AAJ6NVU8_9CYAN</name>
<gene>
    <name evidence="1" type="ORF">QI031_08745</name>
</gene>
<dbReference type="AlphaFoldDB" id="A0AAJ6NVU8"/>
<dbReference type="InterPro" id="IPR022148">
    <property type="entry name" value="CopG_antitoxin"/>
</dbReference>
<evidence type="ECO:0000313" key="2">
    <source>
        <dbReference type="Proteomes" id="UP001223520"/>
    </source>
</evidence>